<feature type="domain" description="ABC transporter" evidence="1">
    <location>
        <begin position="5"/>
        <end position="39"/>
    </location>
</feature>
<dbReference type="EMBL" id="CP060780">
    <property type="protein sequence ID" value="QNP42590.1"/>
    <property type="molecule type" value="Genomic_DNA"/>
</dbReference>
<dbReference type="Pfam" id="PF00005">
    <property type="entry name" value="ABC_tran"/>
    <property type="match status" value="1"/>
</dbReference>
<reference evidence="2 3" key="1">
    <citation type="submission" date="2020-08" db="EMBL/GenBank/DDBJ databases">
        <title>Genome sequence of Sphingomonas daechungensis KACC 18115T.</title>
        <authorList>
            <person name="Hyun D.-W."/>
            <person name="Bae J.-W."/>
        </authorList>
    </citation>
    <scope>NUCLEOTIDE SEQUENCE [LARGE SCALE GENOMIC DNA]</scope>
    <source>
        <strain evidence="2 3">KACC 18115</strain>
    </source>
</reference>
<dbReference type="GO" id="GO:0005524">
    <property type="term" value="F:ATP binding"/>
    <property type="evidence" value="ECO:0007669"/>
    <property type="project" value="UniProtKB-KW"/>
</dbReference>
<dbReference type="PANTHER" id="PTHR42794">
    <property type="entry name" value="HEMIN IMPORT ATP-BINDING PROTEIN HMUV"/>
    <property type="match status" value="1"/>
</dbReference>
<keyword evidence="2" id="KW-0547">Nucleotide-binding</keyword>
<dbReference type="InterPro" id="IPR003439">
    <property type="entry name" value="ABC_transporter-like_ATP-bd"/>
</dbReference>
<dbReference type="Gene3D" id="3.40.50.300">
    <property type="entry name" value="P-loop containing nucleotide triphosphate hydrolases"/>
    <property type="match status" value="1"/>
</dbReference>
<gene>
    <name evidence="2" type="ORF">H9L15_10370</name>
</gene>
<organism evidence="2 3">
    <name type="scientific">Sphingomonas daechungensis</name>
    <dbReference type="NCBI Taxonomy" id="1176646"/>
    <lineage>
        <taxon>Bacteria</taxon>
        <taxon>Pseudomonadati</taxon>
        <taxon>Pseudomonadota</taxon>
        <taxon>Alphaproteobacteria</taxon>
        <taxon>Sphingomonadales</taxon>
        <taxon>Sphingomonadaceae</taxon>
        <taxon>Sphingomonas</taxon>
    </lineage>
</organism>
<dbReference type="SUPFAM" id="SSF52540">
    <property type="entry name" value="P-loop containing nucleoside triphosphate hydrolases"/>
    <property type="match status" value="1"/>
</dbReference>
<dbReference type="Proteomes" id="UP000516134">
    <property type="component" value="Chromosome"/>
</dbReference>
<dbReference type="PANTHER" id="PTHR42794:SF2">
    <property type="entry name" value="ABC TRANSPORTER ATP-BINDING PROTEIN"/>
    <property type="match status" value="1"/>
</dbReference>
<evidence type="ECO:0000313" key="3">
    <source>
        <dbReference type="Proteomes" id="UP000516134"/>
    </source>
</evidence>
<accession>A0ABX6SYT1</accession>
<proteinExistence type="predicted"/>
<keyword evidence="2" id="KW-0067">ATP-binding</keyword>
<evidence type="ECO:0000313" key="2">
    <source>
        <dbReference type="EMBL" id="QNP42590.1"/>
    </source>
</evidence>
<sequence>MQALVDRPVSRLSTGERARALIARALAACPSLLLLDEPLSNLDPYWVLKTLKILRSETAAHASSALVSVHDLDQVAEFDRVILIDRGSVAADGSPEEILNSPKLSKAFRIDRVQAGWRILEDA</sequence>
<protein>
    <submittedName>
        <fullName evidence="2">ABC transporter ATP-binding protein</fullName>
    </submittedName>
</protein>
<name>A0ABX6SYT1_9SPHN</name>
<evidence type="ECO:0000259" key="1">
    <source>
        <dbReference type="Pfam" id="PF00005"/>
    </source>
</evidence>
<dbReference type="InterPro" id="IPR027417">
    <property type="entry name" value="P-loop_NTPase"/>
</dbReference>
<keyword evidence="3" id="KW-1185">Reference proteome</keyword>